<organism evidence="6 7">
    <name type="scientific">Nitrosomonas mobilis</name>
    <dbReference type="NCBI Taxonomy" id="51642"/>
    <lineage>
        <taxon>Bacteria</taxon>
        <taxon>Pseudomonadati</taxon>
        <taxon>Pseudomonadota</taxon>
        <taxon>Betaproteobacteria</taxon>
        <taxon>Nitrosomonadales</taxon>
        <taxon>Nitrosomonadaceae</taxon>
        <taxon>Nitrosomonas</taxon>
    </lineage>
</organism>
<comment type="similarity">
    <text evidence="4">Belongs to the protein N5-glutamine methyltransferase family. PrmB subfamily.</text>
</comment>
<dbReference type="GO" id="GO:0032259">
    <property type="term" value="P:methylation"/>
    <property type="evidence" value="ECO:0007669"/>
    <property type="project" value="UniProtKB-KW"/>
</dbReference>
<dbReference type="PANTHER" id="PTHR47806:SF1">
    <property type="entry name" value="RIBOSOMAL PROTEIN UL3 GLUTAMINE METHYLTRANSFERASE"/>
    <property type="match status" value="1"/>
</dbReference>
<dbReference type="InterPro" id="IPR017127">
    <property type="entry name" value="Ribosome_uL3_MTase"/>
</dbReference>
<dbReference type="NCBIfam" id="TIGR03533">
    <property type="entry name" value="L3_gln_methyl"/>
    <property type="match status" value="1"/>
</dbReference>
<dbReference type="GO" id="GO:0003676">
    <property type="term" value="F:nucleic acid binding"/>
    <property type="evidence" value="ECO:0007669"/>
    <property type="project" value="InterPro"/>
</dbReference>
<evidence type="ECO:0000259" key="5">
    <source>
        <dbReference type="Pfam" id="PF05175"/>
    </source>
</evidence>
<dbReference type="GO" id="GO:0036009">
    <property type="term" value="F:protein-glutamine N-methyltransferase activity"/>
    <property type="evidence" value="ECO:0007669"/>
    <property type="project" value="UniProtKB-UniRule"/>
</dbReference>
<dbReference type="EMBL" id="FMWO01000102">
    <property type="protein sequence ID" value="SCZ87076.1"/>
    <property type="molecule type" value="Genomic_DNA"/>
</dbReference>
<dbReference type="HAMAP" id="MF_02125">
    <property type="entry name" value="L3_methyltr_PrmB"/>
    <property type="match status" value="1"/>
</dbReference>
<dbReference type="Pfam" id="PF05175">
    <property type="entry name" value="MTS"/>
    <property type="match status" value="1"/>
</dbReference>
<keyword evidence="6" id="KW-0687">Ribonucleoprotein</keyword>
<keyword evidence="3 4" id="KW-0949">S-adenosyl-L-methionine</keyword>
<evidence type="ECO:0000256" key="2">
    <source>
        <dbReference type="ARBA" id="ARBA00022679"/>
    </source>
</evidence>
<dbReference type="GO" id="GO:0005829">
    <property type="term" value="C:cytosol"/>
    <property type="evidence" value="ECO:0007669"/>
    <property type="project" value="TreeGrafter"/>
</dbReference>
<dbReference type="AlphaFoldDB" id="A0A1G5SIP5"/>
<keyword evidence="7" id="KW-1185">Reference proteome</keyword>
<evidence type="ECO:0000256" key="3">
    <source>
        <dbReference type="ARBA" id="ARBA00022691"/>
    </source>
</evidence>
<dbReference type="RefSeq" id="WP_245654829.1">
    <property type="nucleotide sequence ID" value="NZ_FMWO01000102.1"/>
</dbReference>
<dbReference type="EC" id="2.1.1.298" evidence="4"/>
<dbReference type="InterPro" id="IPR007848">
    <property type="entry name" value="Small_mtfrase_dom"/>
</dbReference>
<dbReference type="InterPro" id="IPR004556">
    <property type="entry name" value="HemK-like"/>
</dbReference>
<dbReference type="PROSITE" id="PS00092">
    <property type="entry name" value="N6_MTASE"/>
    <property type="match status" value="1"/>
</dbReference>
<reference evidence="6 7" key="1">
    <citation type="submission" date="2016-10" db="EMBL/GenBank/DDBJ databases">
        <authorList>
            <person name="de Groot N.N."/>
        </authorList>
    </citation>
    <scope>NUCLEOTIDE SEQUENCE [LARGE SCALE GENOMIC DNA]</scope>
    <source>
        <strain evidence="6">1</strain>
    </source>
</reference>
<sequence length="314" mass="35263">MTIKMNLIQPTVPDDTLEQAAAELCTVRDLLRFSVSYFNQSDLFLGHGLPSAYDEASHLILHALCLVPDQMELFMDARLTRQERTRILHLIERRVHEKIPAAYLTHEAWLGDFNFYVDERVIIPRSFIAELLQTGLSPWVTDPDDIYQALDLCTGSACLAILLAHAFENAVVDACDISLPALEVAHRNVANYDLTNRVNLVYSNLFAQLNGKRYDLIISNPPYVKTESMASLPEEYLHEPEIALAGGVDGLDVIRNIISHAARHLTKHGLLILEIGHNRDAFEETFPKLPCTWLETSGGDQFVVMIKRGDFPAG</sequence>
<dbReference type="InterPro" id="IPR029063">
    <property type="entry name" value="SAM-dependent_MTases_sf"/>
</dbReference>
<proteinExistence type="inferred from homology"/>
<evidence type="ECO:0000256" key="4">
    <source>
        <dbReference type="HAMAP-Rule" id="MF_02125"/>
    </source>
</evidence>
<comment type="catalytic activity">
    <reaction evidence="4">
        <text>L-glutaminyl-[ribosomal protein uL3] + S-adenosyl-L-methionine = N(5)-methyl-L-glutaminyl-[ribosomal protein uL3] + S-adenosyl-L-homocysteine + H(+)</text>
        <dbReference type="Rhea" id="RHEA:45020"/>
        <dbReference type="Rhea" id="RHEA-COMP:11063"/>
        <dbReference type="Rhea" id="RHEA-COMP:11064"/>
        <dbReference type="ChEBI" id="CHEBI:15378"/>
        <dbReference type="ChEBI" id="CHEBI:30011"/>
        <dbReference type="ChEBI" id="CHEBI:57856"/>
        <dbReference type="ChEBI" id="CHEBI:59789"/>
        <dbReference type="ChEBI" id="CHEBI:61891"/>
        <dbReference type="EC" id="2.1.1.298"/>
    </reaction>
</comment>
<accession>A0A1G5SIP5</accession>
<dbReference type="CDD" id="cd02440">
    <property type="entry name" value="AdoMet_MTases"/>
    <property type="match status" value="1"/>
</dbReference>
<gene>
    <name evidence="4 6" type="primary">prmB</name>
    <name evidence="6" type="ORF">NSMM_90043</name>
</gene>
<dbReference type="Proteomes" id="UP000198729">
    <property type="component" value="Unassembled WGS sequence"/>
</dbReference>
<dbReference type="STRING" id="51642.NSMM_90043"/>
<keyword evidence="1 4" id="KW-0489">Methyltransferase</keyword>
<feature type="domain" description="Methyltransferase small" evidence="5">
    <location>
        <begin position="148"/>
        <end position="228"/>
    </location>
</feature>
<evidence type="ECO:0000313" key="6">
    <source>
        <dbReference type="EMBL" id="SCZ87076.1"/>
    </source>
</evidence>
<protein>
    <recommendedName>
        <fullName evidence="4">Ribosomal protein uL3 glutamine methyltransferase</fullName>
        <shortName evidence="4">uL3 MTase</shortName>
        <ecNumber evidence="4">2.1.1.298</ecNumber>
    </recommendedName>
    <alternativeName>
        <fullName evidence="4">N5-glutamine methyltransferase PrmB</fullName>
    </alternativeName>
</protein>
<comment type="function">
    <text evidence="4">Methylates ribosomal protein uL3 on a specific glutamine residue.</text>
</comment>
<dbReference type="NCBIfam" id="TIGR00536">
    <property type="entry name" value="hemK_fam"/>
    <property type="match status" value="1"/>
</dbReference>
<dbReference type="SUPFAM" id="SSF53335">
    <property type="entry name" value="S-adenosyl-L-methionine-dependent methyltransferases"/>
    <property type="match status" value="1"/>
</dbReference>
<dbReference type="PIRSF" id="PIRSF037167">
    <property type="entry name" value="Mtase_YfcB_prd"/>
    <property type="match status" value="1"/>
</dbReference>
<keyword evidence="6" id="KW-0689">Ribosomal protein</keyword>
<evidence type="ECO:0000256" key="1">
    <source>
        <dbReference type="ARBA" id="ARBA00022603"/>
    </source>
</evidence>
<dbReference type="PANTHER" id="PTHR47806">
    <property type="entry name" value="50S RIBOSOMAL PROTEIN L3 GLUTAMINE METHYLTRANSFERASE"/>
    <property type="match status" value="1"/>
</dbReference>
<dbReference type="GO" id="GO:0005840">
    <property type="term" value="C:ribosome"/>
    <property type="evidence" value="ECO:0007669"/>
    <property type="project" value="UniProtKB-KW"/>
</dbReference>
<keyword evidence="2 4" id="KW-0808">Transferase</keyword>
<dbReference type="InterPro" id="IPR002052">
    <property type="entry name" value="DNA_methylase_N6_adenine_CS"/>
</dbReference>
<evidence type="ECO:0000313" key="7">
    <source>
        <dbReference type="Proteomes" id="UP000198729"/>
    </source>
</evidence>
<dbReference type="Gene3D" id="3.40.50.150">
    <property type="entry name" value="Vaccinia Virus protein VP39"/>
    <property type="match status" value="1"/>
</dbReference>
<name>A0A1G5SIP5_9PROT</name>